<dbReference type="InterPro" id="IPR001653">
    <property type="entry name" value="DAP_epimerase_DapF"/>
</dbReference>
<evidence type="ECO:0000256" key="7">
    <source>
        <dbReference type="ARBA" id="ARBA00051712"/>
    </source>
</evidence>
<proteinExistence type="inferred from homology"/>
<feature type="site" description="Could be important to modulate the pK values of the two catalytic cysteine residues" evidence="8">
    <location>
        <position position="210"/>
    </location>
</feature>
<comment type="catalytic activity">
    <reaction evidence="7 8">
        <text>(2S,6S)-2,6-diaminopimelate = meso-2,6-diaminopimelate</text>
        <dbReference type="Rhea" id="RHEA:15393"/>
        <dbReference type="ChEBI" id="CHEBI:57609"/>
        <dbReference type="ChEBI" id="CHEBI:57791"/>
        <dbReference type="EC" id="5.1.1.7"/>
    </reaction>
</comment>
<dbReference type="RefSeq" id="WP_076931919.1">
    <property type="nucleotide sequence ID" value="NZ_LT605205.1"/>
</dbReference>
<feature type="binding site" evidence="8">
    <location>
        <position position="159"/>
    </location>
    <ligand>
        <name>substrate</name>
    </ligand>
</feature>
<feature type="binding site" evidence="8">
    <location>
        <begin position="72"/>
        <end position="73"/>
    </location>
    <ligand>
        <name>substrate</name>
    </ligand>
</feature>
<feature type="site" description="Could be important to modulate the pK values of the two catalytic cysteine residues" evidence="8">
    <location>
        <position position="161"/>
    </location>
</feature>
<comment type="similarity">
    <text evidence="2 8">Belongs to the diaminopimelate epimerase family.</text>
</comment>
<dbReference type="HAMAP" id="MF_00197">
    <property type="entry name" value="DAP_epimerase"/>
    <property type="match status" value="1"/>
</dbReference>
<feature type="binding site" evidence="8">
    <location>
        <begin position="220"/>
        <end position="221"/>
    </location>
    <ligand>
        <name>substrate</name>
    </ligand>
</feature>
<feature type="binding site" evidence="8">
    <location>
        <position position="11"/>
    </location>
    <ligand>
        <name>substrate</name>
    </ligand>
</feature>
<dbReference type="GO" id="GO:0008837">
    <property type="term" value="F:diaminopimelate epimerase activity"/>
    <property type="evidence" value="ECO:0007669"/>
    <property type="project" value="UniProtKB-UniRule"/>
</dbReference>
<dbReference type="SUPFAM" id="SSF54506">
    <property type="entry name" value="Diaminopimelate epimerase-like"/>
    <property type="match status" value="2"/>
</dbReference>
<feature type="binding site" evidence="8">
    <location>
        <position position="192"/>
    </location>
    <ligand>
        <name>substrate</name>
    </ligand>
</feature>
<comment type="function">
    <text evidence="8">Catalyzes the stereoinversion of LL-2,6-diaminopimelate (L,L-DAP) to meso-diaminopimelate (meso-DAP), a precursor of L-lysine and an essential component of the bacterial peptidoglycan.</text>
</comment>
<keyword evidence="8" id="KW-0963">Cytoplasm</keyword>
<evidence type="ECO:0000256" key="5">
    <source>
        <dbReference type="ARBA" id="ARBA00023154"/>
    </source>
</evidence>
<accession>A0A1R3TCB4</accession>
<evidence type="ECO:0000256" key="1">
    <source>
        <dbReference type="ARBA" id="ARBA00005196"/>
    </source>
</evidence>
<name>A0A1R3TCB4_9BACT</name>
<comment type="subcellular location">
    <subcellularLocation>
        <location evidence="8">Cytoplasm</location>
    </subcellularLocation>
</comment>
<evidence type="ECO:0000256" key="2">
    <source>
        <dbReference type="ARBA" id="ARBA00010219"/>
    </source>
</evidence>
<feature type="binding site" evidence="8">
    <location>
        <position position="62"/>
    </location>
    <ligand>
        <name>substrate</name>
    </ligand>
</feature>
<feature type="active site" description="Proton acceptor" evidence="8">
    <location>
        <position position="219"/>
    </location>
</feature>
<dbReference type="EMBL" id="LT605205">
    <property type="protein sequence ID" value="SCD22257.1"/>
    <property type="molecule type" value="Genomic_DNA"/>
</dbReference>
<feature type="active site" evidence="9">
    <location>
        <position position="71"/>
    </location>
</feature>
<dbReference type="Proteomes" id="UP000187464">
    <property type="component" value="Chromosome I"/>
</dbReference>
<evidence type="ECO:0000313" key="10">
    <source>
        <dbReference type="EMBL" id="SCD22257.1"/>
    </source>
</evidence>
<dbReference type="KEGG" id="psac:PSM36_3474"/>
<keyword evidence="11" id="KW-1185">Reference proteome</keyword>
<dbReference type="UniPathway" id="UPA00034">
    <property type="reaction ID" value="UER00025"/>
</dbReference>
<dbReference type="AlphaFoldDB" id="A0A1R3TCB4"/>
<dbReference type="STRING" id="1642647.PSM36_3474"/>
<reference evidence="10 11" key="1">
    <citation type="submission" date="2016-08" db="EMBL/GenBank/DDBJ databases">
        <authorList>
            <person name="Seilhamer J.J."/>
        </authorList>
    </citation>
    <scope>NUCLEOTIDE SEQUENCE [LARGE SCALE GENOMIC DNA]</scope>
    <source>
        <strain evidence="10">M3/6</strain>
    </source>
</reference>
<sequence>MKFEKMQAAGNDYIYVNLFEEQVDDPEVLSRRVSDRHFGVGSDGLVLIGPDEEGDFSMKMYNADGSEGAMCGNAARCVGKYLYERGLTTKKEIALNTKSGIKYLLLTVNPQNNKVESVRINMGKAIFSDSNLVTIPEMVNYPLSVNGKECPITFVSMGNPHVVIFMDGIDKLDIEKIGSLIEHQPLFPQRTNVEFIEVIDQSHLKMRVWERGSGETLACGTGACASLVAGVITGRCDTKASVQLKGGVLEIEWDRDDNQVYLTGDAHFVFKGEI</sequence>
<dbReference type="Pfam" id="PF01678">
    <property type="entry name" value="DAP_epimerase"/>
    <property type="match status" value="2"/>
</dbReference>
<protein>
    <recommendedName>
        <fullName evidence="3 8">Diaminopimelate epimerase</fullName>
        <shortName evidence="8">DAP epimerase</shortName>
        <ecNumber evidence="3 8">5.1.1.7</ecNumber>
    </recommendedName>
    <alternativeName>
        <fullName evidence="8">PLP-independent amino acid racemase</fullName>
    </alternativeName>
</protein>
<comment type="pathway">
    <text evidence="1 8">Amino-acid biosynthesis; L-lysine biosynthesis via DAP pathway; DL-2,6-diaminopimelate from LL-2,6-diaminopimelate: step 1/1.</text>
</comment>
<evidence type="ECO:0000256" key="6">
    <source>
        <dbReference type="ARBA" id="ARBA00023235"/>
    </source>
</evidence>
<evidence type="ECO:0000256" key="3">
    <source>
        <dbReference type="ARBA" id="ARBA00013080"/>
    </source>
</evidence>
<evidence type="ECO:0000313" key="11">
    <source>
        <dbReference type="Proteomes" id="UP000187464"/>
    </source>
</evidence>
<gene>
    <name evidence="8 10" type="primary">dapF</name>
    <name evidence="10" type="ORF">PSM36_3474</name>
</gene>
<keyword evidence="5 8" id="KW-0457">Lysine biosynthesis</keyword>
<dbReference type="GO" id="GO:0005829">
    <property type="term" value="C:cytosol"/>
    <property type="evidence" value="ECO:0007669"/>
    <property type="project" value="TreeGrafter"/>
</dbReference>
<evidence type="ECO:0000256" key="9">
    <source>
        <dbReference type="PROSITE-ProRule" id="PRU10125"/>
    </source>
</evidence>
<organism evidence="10 11">
    <name type="scientific">Proteiniphilum saccharofermentans</name>
    <dbReference type="NCBI Taxonomy" id="1642647"/>
    <lineage>
        <taxon>Bacteria</taxon>
        <taxon>Pseudomonadati</taxon>
        <taxon>Bacteroidota</taxon>
        <taxon>Bacteroidia</taxon>
        <taxon>Bacteroidales</taxon>
        <taxon>Dysgonomonadaceae</taxon>
        <taxon>Proteiniphilum</taxon>
    </lineage>
</organism>
<evidence type="ECO:0000256" key="4">
    <source>
        <dbReference type="ARBA" id="ARBA00022605"/>
    </source>
</evidence>
<dbReference type="GO" id="GO:0009089">
    <property type="term" value="P:lysine biosynthetic process via diaminopimelate"/>
    <property type="evidence" value="ECO:0007669"/>
    <property type="project" value="UniProtKB-UniRule"/>
</dbReference>
<dbReference type="PANTHER" id="PTHR31689">
    <property type="entry name" value="DIAMINOPIMELATE EPIMERASE, CHLOROPLASTIC"/>
    <property type="match status" value="1"/>
</dbReference>
<dbReference type="EC" id="5.1.1.7" evidence="3 8"/>
<keyword evidence="4 8" id="KW-0028">Amino-acid biosynthesis</keyword>
<dbReference type="NCBIfam" id="TIGR00652">
    <property type="entry name" value="DapF"/>
    <property type="match status" value="1"/>
</dbReference>
<keyword evidence="6 8" id="KW-0413">Isomerase</keyword>
<comment type="caution">
    <text evidence="8">Lacks conserved residue(s) required for the propagation of feature annotation.</text>
</comment>
<feature type="active site" description="Proton donor" evidence="8">
    <location>
        <position position="71"/>
    </location>
</feature>
<dbReference type="Gene3D" id="3.10.310.10">
    <property type="entry name" value="Diaminopimelate Epimerase, Chain A, domain 1"/>
    <property type="match status" value="2"/>
</dbReference>
<feature type="binding site" evidence="8">
    <location>
        <begin position="210"/>
        <end position="211"/>
    </location>
    <ligand>
        <name>substrate</name>
    </ligand>
</feature>
<dbReference type="InterPro" id="IPR018510">
    <property type="entry name" value="DAP_epimerase_AS"/>
</dbReference>
<dbReference type="PANTHER" id="PTHR31689:SF0">
    <property type="entry name" value="DIAMINOPIMELATE EPIMERASE"/>
    <property type="match status" value="1"/>
</dbReference>
<comment type="subunit">
    <text evidence="8">Homodimer.</text>
</comment>
<dbReference type="PROSITE" id="PS01326">
    <property type="entry name" value="DAP_EPIMERASE"/>
    <property type="match status" value="1"/>
</dbReference>
<evidence type="ECO:0000256" key="8">
    <source>
        <dbReference type="HAMAP-Rule" id="MF_00197"/>
    </source>
</evidence>